<name>A0AA86T9Z7_9FABA</name>
<gene>
    <name evidence="1" type="ORF">AYBTSS11_LOCUS21816</name>
</gene>
<dbReference type="AlphaFoldDB" id="A0AA86T9Z7"/>
<reference evidence="1" key="1">
    <citation type="submission" date="2023-10" db="EMBL/GenBank/DDBJ databases">
        <authorList>
            <person name="Domelevo Entfellner J.-B."/>
        </authorList>
    </citation>
    <scope>NUCLEOTIDE SEQUENCE</scope>
</reference>
<keyword evidence="2" id="KW-1185">Reference proteome</keyword>
<dbReference type="Gramene" id="rna-AYBTSS11_LOCUS21816">
    <property type="protein sequence ID" value="CAJ1968627.1"/>
    <property type="gene ID" value="gene-AYBTSS11_LOCUS21816"/>
</dbReference>
<protein>
    <submittedName>
        <fullName evidence="1">Uncharacterized protein</fullName>
    </submittedName>
</protein>
<proteinExistence type="predicted"/>
<evidence type="ECO:0000313" key="2">
    <source>
        <dbReference type="Proteomes" id="UP001189624"/>
    </source>
</evidence>
<evidence type="ECO:0000313" key="1">
    <source>
        <dbReference type="EMBL" id="CAJ1968627.1"/>
    </source>
</evidence>
<accession>A0AA86T9Z7</accession>
<feature type="non-terminal residue" evidence="1">
    <location>
        <position position="1"/>
    </location>
</feature>
<sequence length="86" mass="9493">VESLILIGMGEGPRGNYIRDSRSTCCPNFNLEGLLPWLALQGRDLSHLKGQWLTLSSFMGCPCFKGLGPKLLFSIKGGELQKREVL</sequence>
<organism evidence="1 2">
    <name type="scientific">Sphenostylis stenocarpa</name>
    <dbReference type="NCBI Taxonomy" id="92480"/>
    <lineage>
        <taxon>Eukaryota</taxon>
        <taxon>Viridiplantae</taxon>
        <taxon>Streptophyta</taxon>
        <taxon>Embryophyta</taxon>
        <taxon>Tracheophyta</taxon>
        <taxon>Spermatophyta</taxon>
        <taxon>Magnoliopsida</taxon>
        <taxon>eudicotyledons</taxon>
        <taxon>Gunneridae</taxon>
        <taxon>Pentapetalae</taxon>
        <taxon>rosids</taxon>
        <taxon>fabids</taxon>
        <taxon>Fabales</taxon>
        <taxon>Fabaceae</taxon>
        <taxon>Papilionoideae</taxon>
        <taxon>50 kb inversion clade</taxon>
        <taxon>NPAAA clade</taxon>
        <taxon>indigoferoid/millettioid clade</taxon>
        <taxon>Phaseoleae</taxon>
        <taxon>Sphenostylis</taxon>
    </lineage>
</organism>
<dbReference type="EMBL" id="OY731404">
    <property type="protein sequence ID" value="CAJ1968627.1"/>
    <property type="molecule type" value="Genomic_DNA"/>
</dbReference>
<dbReference type="Proteomes" id="UP001189624">
    <property type="component" value="Chromosome 7"/>
</dbReference>